<evidence type="ECO:0000313" key="3">
    <source>
        <dbReference type="Proteomes" id="UP000325081"/>
    </source>
</evidence>
<dbReference type="Proteomes" id="UP000325081">
    <property type="component" value="Unassembled WGS sequence"/>
</dbReference>
<comment type="caution">
    <text evidence="2">The sequence shown here is derived from an EMBL/GenBank/DDBJ whole genome shotgun (WGS) entry which is preliminary data.</text>
</comment>
<protein>
    <submittedName>
        <fullName evidence="2">Recombination protein RecR</fullName>
    </submittedName>
</protein>
<dbReference type="OrthoDB" id="1835815at2759"/>
<sequence>MVRTRNATTVSSPSKDKGKAIIVAPPESSDNSHHSDSDSAEETTPGGHVQATCAQTIPNPRAIEWATMKALHIDEQVRSYLKVLNLEKYANRDNFTAFRMLTLECFSTIEMHDNGNYLTCRLDGKEVKITDKVLCDIYGLKTTGARKKPGDFQIDKHWASFSPCKTFHKVGPSAGLIKELPIAVVHKFLSYHIFGKKRGGQGK</sequence>
<keyword evidence="3" id="KW-1185">Reference proteome</keyword>
<dbReference type="EMBL" id="BKCP01008738">
    <property type="protein sequence ID" value="GER49737.1"/>
    <property type="molecule type" value="Genomic_DNA"/>
</dbReference>
<name>A0A5A7QZ85_STRAF</name>
<evidence type="ECO:0000256" key="1">
    <source>
        <dbReference type="SAM" id="MobiDB-lite"/>
    </source>
</evidence>
<feature type="compositionally biased region" description="Polar residues" evidence="1">
    <location>
        <begin position="1"/>
        <end position="13"/>
    </location>
</feature>
<dbReference type="AlphaFoldDB" id="A0A5A7QZ85"/>
<gene>
    <name evidence="2" type="ORF">STAS_27007</name>
</gene>
<accession>A0A5A7QZ85</accession>
<reference evidence="3" key="1">
    <citation type="journal article" date="2019" name="Curr. Biol.">
        <title>Genome Sequence of Striga asiatica Provides Insight into the Evolution of Plant Parasitism.</title>
        <authorList>
            <person name="Yoshida S."/>
            <person name="Kim S."/>
            <person name="Wafula E.K."/>
            <person name="Tanskanen J."/>
            <person name="Kim Y.M."/>
            <person name="Honaas L."/>
            <person name="Yang Z."/>
            <person name="Spallek T."/>
            <person name="Conn C.E."/>
            <person name="Ichihashi Y."/>
            <person name="Cheong K."/>
            <person name="Cui S."/>
            <person name="Der J.P."/>
            <person name="Gundlach H."/>
            <person name="Jiao Y."/>
            <person name="Hori C."/>
            <person name="Ishida J.K."/>
            <person name="Kasahara H."/>
            <person name="Kiba T."/>
            <person name="Kim M.S."/>
            <person name="Koo N."/>
            <person name="Laohavisit A."/>
            <person name="Lee Y.H."/>
            <person name="Lumba S."/>
            <person name="McCourt P."/>
            <person name="Mortimer J.C."/>
            <person name="Mutuku J.M."/>
            <person name="Nomura T."/>
            <person name="Sasaki-Sekimoto Y."/>
            <person name="Seto Y."/>
            <person name="Wang Y."/>
            <person name="Wakatake T."/>
            <person name="Sakakibara H."/>
            <person name="Demura T."/>
            <person name="Yamaguchi S."/>
            <person name="Yoneyama K."/>
            <person name="Manabe R.I."/>
            <person name="Nelson D.C."/>
            <person name="Schulman A.H."/>
            <person name="Timko M.P."/>
            <person name="dePamphilis C.W."/>
            <person name="Choi D."/>
            <person name="Shirasu K."/>
        </authorList>
    </citation>
    <scope>NUCLEOTIDE SEQUENCE [LARGE SCALE GENOMIC DNA]</scope>
    <source>
        <strain evidence="3">cv. UVA1</strain>
    </source>
</reference>
<feature type="region of interest" description="Disordered" evidence="1">
    <location>
        <begin position="1"/>
        <end position="52"/>
    </location>
</feature>
<evidence type="ECO:0000313" key="2">
    <source>
        <dbReference type="EMBL" id="GER49737.1"/>
    </source>
</evidence>
<proteinExistence type="predicted"/>
<organism evidence="2 3">
    <name type="scientific">Striga asiatica</name>
    <name type="common">Asiatic witchweed</name>
    <name type="synonym">Buchnera asiatica</name>
    <dbReference type="NCBI Taxonomy" id="4170"/>
    <lineage>
        <taxon>Eukaryota</taxon>
        <taxon>Viridiplantae</taxon>
        <taxon>Streptophyta</taxon>
        <taxon>Embryophyta</taxon>
        <taxon>Tracheophyta</taxon>
        <taxon>Spermatophyta</taxon>
        <taxon>Magnoliopsida</taxon>
        <taxon>eudicotyledons</taxon>
        <taxon>Gunneridae</taxon>
        <taxon>Pentapetalae</taxon>
        <taxon>asterids</taxon>
        <taxon>lamiids</taxon>
        <taxon>Lamiales</taxon>
        <taxon>Orobanchaceae</taxon>
        <taxon>Buchnereae</taxon>
        <taxon>Striga</taxon>
    </lineage>
</organism>